<geneLocation type="plasmid" evidence="1 2">
    <name>pILYOP01</name>
</geneLocation>
<dbReference type="RefSeq" id="WP_013388494.1">
    <property type="nucleotide sequence ID" value="NC_014633.1"/>
</dbReference>
<evidence type="ECO:0008006" key="3">
    <source>
        <dbReference type="Google" id="ProtNLM"/>
    </source>
</evidence>
<gene>
    <name evidence="1" type="ordered locus">Ilyop_2061</name>
</gene>
<dbReference type="EMBL" id="CP002282">
    <property type="protein sequence ID" value="ADO83832.1"/>
    <property type="molecule type" value="Genomic_DNA"/>
</dbReference>
<dbReference type="Proteomes" id="UP000006875">
    <property type="component" value="Plasmid pILYOP01"/>
</dbReference>
<organism evidence="1 2">
    <name type="scientific">Ilyobacter polytropus (strain ATCC 51220 / DSM 2926 / LMG 16218 / CuHBu1)</name>
    <dbReference type="NCBI Taxonomy" id="572544"/>
    <lineage>
        <taxon>Bacteria</taxon>
        <taxon>Fusobacteriati</taxon>
        <taxon>Fusobacteriota</taxon>
        <taxon>Fusobacteriia</taxon>
        <taxon>Fusobacteriales</taxon>
        <taxon>Fusobacteriaceae</taxon>
        <taxon>Ilyobacter</taxon>
    </lineage>
</organism>
<keyword evidence="2" id="KW-1185">Reference proteome</keyword>
<accession>E3HBS0</accession>
<protein>
    <recommendedName>
        <fullName evidence="3">DUF3310 domain-containing protein</fullName>
    </recommendedName>
</protein>
<dbReference type="AlphaFoldDB" id="E3HBS0"/>
<sequence>MTDNINHPKHYTFGEIEVIDAIEDWRLPYHLGNVVKYVARAEHKENKIQDLKKARWYLDRYIAKIETEANHGQD</sequence>
<dbReference type="InterPro" id="IPR021739">
    <property type="entry name" value="SaV-like"/>
</dbReference>
<keyword evidence="1" id="KW-0614">Plasmid</keyword>
<dbReference type="KEGG" id="ipo:Ilyop_2061"/>
<name>E3HBS0_ILYPC</name>
<dbReference type="Pfam" id="PF11753">
    <property type="entry name" value="DUF3310"/>
    <property type="match status" value="1"/>
</dbReference>
<proteinExistence type="predicted"/>
<evidence type="ECO:0000313" key="2">
    <source>
        <dbReference type="Proteomes" id="UP000006875"/>
    </source>
</evidence>
<dbReference type="HOGENOM" id="CLU_145435_4_0_0"/>
<evidence type="ECO:0000313" key="1">
    <source>
        <dbReference type="EMBL" id="ADO83832.1"/>
    </source>
</evidence>
<reference evidence="1 2" key="1">
    <citation type="journal article" date="2010" name="Stand. Genomic Sci.">
        <title>Complete genome sequence of Ilyobacter polytropus type strain (CuHbu1).</title>
        <authorList>
            <person name="Sikorski J."/>
            <person name="Chertkov O."/>
            <person name="Lapidus A."/>
            <person name="Nolan M."/>
            <person name="Lucas S."/>
            <person name="Del Rio T.G."/>
            <person name="Tice H."/>
            <person name="Cheng J.F."/>
            <person name="Tapia R."/>
            <person name="Han C."/>
            <person name="Goodwin L."/>
            <person name="Pitluck S."/>
            <person name="Liolios K."/>
            <person name="Ivanova N."/>
            <person name="Mavromatis K."/>
            <person name="Mikhailova N."/>
            <person name="Pati A."/>
            <person name="Chen A."/>
            <person name="Palaniappan K."/>
            <person name="Land M."/>
            <person name="Hauser L."/>
            <person name="Chang Y.J."/>
            <person name="Jeffries C.D."/>
            <person name="Brambilla E."/>
            <person name="Yasawong M."/>
            <person name="Rohde M."/>
            <person name="Pukall R."/>
            <person name="Spring S."/>
            <person name="Goker M."/>
            <person name="Woyke T."/>
            <person name="Bristow J."/>
            <person name="Eisen J.A."/>
            <person name="Markowitz V."/>
            <person name="Hugenholtz P."/>
            <person name="Kyrpides N.C."/>
            <person name="Klenk H.P."/>
        </authorList>
    </citation>
    <scope>NUCLEOTIDE SEQUENCE [LARGE SCALE GENOMIC DNA]</scope>
    <source>
        <strain evidence="2">ATCC 51220 / DSM 2926 / LMG 16218 / CuHBu1</strain>
        <plasmid evidence="2">pILYOP01</plasmid>
    </source>
</reference>
<dbReference type="OrthoDB" id="1684418at2"/>